<dbReference type="GO" id="GO:0008168">
    <property type="term" value="F:methyltransferase activity"/>
    <property type="evidence" value="ECO:0007669"/>
    <property type="project" value="UniProtKB-KW"/>
</dbReference>
<dbReference type="Pfam" id="PF13489">
    <property type="entry name" value="Methyltransf_23"/>
    <property type="match status" value="1"/>
</dbReference>
<keyword evidence="1" id="KW-0489">Methyltransferase</keyword>
<name>D0KX86_HALNC</name>
<dbReference type="AlphaFoldDB" id="D0KX86"/>
<dbReference type="PANTHER" id="PTHR43861:SF1">
    <property type="entry name" value="TRANS-ACONITATE 2-METHYLTRANSFERASE"/>
    <property type="match status" value="1"/>
</dbReference>
<dbReference type="GO" id="GO:0032259">
    <property type="term" value="P:methylation"/>
    <property type="evidence" value="ECO:0007669"/>
    <property type="project" value="UniProtKB-KW"/>
</dbReference>
<evidence type="ECO:0000313" key="2">
    <source>
        <dbReference type="Proteomes" id="UP000009102"/>
    </source>
</evidence>
<reference evidence="1 2" key="1">
    <citation type="submission" date="2009-10" db="EMBL/GenBank/DDBJ databases">
        <title>Complete sequence of Halothiobacillus neapolitanus c2.</title>
        <authorList>
            <consortium name="US DOE Joint Genome Institute"/>
            <person name="Lucas S."/>
            <person name="Copeland A."/>
            <person name="Lapidus A."/>
            <person name="Glavina del Rio T."/>
            <person name="Tice H."/>
            <person name="Bruce D."/>
            <person name="Goodwin L."/>
            <person name="Pitluck S."/>
            <person name="Davenport K."/>
            <person name="Brettin T."/>
            <person name="Detter J.C."/>
            <person name="Han C."/>
            <person name="Tapia R."/>
            <person name="Larimer F."/>
            <person name="Land M."/>
            <person name="Hauser L."/>
            <person name="Kyrpides N."/>
            <person name="Mikhailova N."/>
            <person name="Kerfeld C."/>
            <person name="Cannon G."/>
            <person name="Heinhort S."/>
        </authorList>
    </citation>
    <scope>NUCLEOTIDE SEQUENCE [LARGE SCALE GENOMIC DNA]</scope>
    <source>
        <strain evidence="2">ATCC 23641 / c2</strain>
    </source>
</reference>
<gene>
    <name evidence="1" type="ordered locus">Hneap_0237</name>
</gene>
<dbReference type="KEGG" id="hna:Hneap_0237"/>
<dbReference type="RefSeq" id="WP_012823136.1">
    <property type="nucleotide sequence ID" value="NC_013422.1"/>
</dbReference>
<accession>D0KX86</accession>
<dbReference type="SUPFAM" id="SSF53335">
    <property type="entry name" value="S-adenosyl-L-methionine-dependent methyltransferases"/>
    <property type="match status" value="1"/>
</dbReference>
<organism evidence="1 2">
    <name type="scientific">Halothiobacillus neapolitanus (strain ATCC 23641 / DSM 15147 / CIP 104769 / NCIMB 8539 / c2)</name>
    <name type="common">Thiobacillus neapolitanus</name>
    <dbReference type="NCBI Taxonomy" id="555778"/>
    <lineage>
        <taxon>Bacteria</taxon>
        <taxon>Pseudomonadati</taxon>
        <taxon>Pseudomonadota</taxon>
        <taxon>Gammaproteobacteria</taxon>
        <taxon>Chromatiales</taxon>
        <taxon>Halothiobacillaceae</taxon>
        <taxon>Halothiobacillus</taxon>
    </lineage>
</organism>
<dbReference type="HOGENOM" id="CLU_062593_0_0_6"/>
<dbReference type="Proteomes" id="UP000009102">
    <property type="component" value="Chromosome"/>
</dbReference>
<proteinExistence type="predicted"/>
<dbReference type="Gene3D" id="3.40.50.150">
    <property type="entry name" value="Vaccinia Virus protein VP39"/>
    <property type="match status" value="1"/>
</dbReference>
<protein>
    <submittedName>
        <fullName evidence="1">Methyltransferase type 11</fullName>
    </submittedName>
</protein>
<keyword evidence="2" id="KW-1185">Reference proteome</keyword>
<sequence length="248" mass="28422">MSEFTTPTTDPRWGADKRNIKAEQIAHILENLGRVKLEQSNVLDIGCGSGGIAAHLAPRVQSMTGMDPEPWPRWDIWLEAHPNLKFMQGSVESNSLEPHSFDVIICNQVYEHVPDPQALIQLIARLIKPEGIVYFAGPNLLFPIEPHVFWPFVHWIPRELAIKIMKAFRAKYIDYLDAYSTHYWKLKSWLSPQFEIKNAIPFLIRETHPVIKDKKTLTSHIPSSVLSILTPLTPGFVFLLKPRENVMK</sequence>
<keyword evidence="1" id="KW-0808">Transferase</keyword>
<dbReference type="OrthoDB" id="932345at2"/>
<dbReference type="STRING" id="555778.Hneap_0237"/>
<dbReference type="PANTHER" id="PTHR43861">
    <property type="entry name" value="TRANS-ACONITATE 2-METHYLTRANSFERASE-RELATED"/>
    <property type="match status" value="1"/>
</dbReference>
<evidence type="ECO:0000313" key="1">
    <source>
        <dbReference type="EMBL" id="ACX95100.1"/>
    </source>
</evidence>
<dbReference type="CDD" id="cd02440">
    <property type="entry name" value="AdoMet_MTases"/>
    <property type="match status" value="1"/>
</dbReference>
<dbReference type="EMBL" id="CP001801">
    <property type="protein sequence ID" value="ACX95100.1"/>
    <property type="molecule type" value="Genomic_DNA"/>
</dbReference>
<dbReference type="eggNOG" id="COG2227">
    <property type="taxonomic scope" value="Bacteria"/>
</dbReference>
<dbReference type="InterPro" id="IPR029063">
    <property type="entry name" value="SAM-dependent_MTases_sf"/>
</dbReference>